<dbReference type="Proteomes" id="UP000192936">
    <property type="component" value="Unassembled WGS sequence"/>
</dbReference>
<dbReference type="InterPro" id="IPR050612">
    <property type="entry name" value="Prok_Mopterin_Oxidored"/>
</dbReference>
<dbReference type="PANTHER" id="PTHR43742">
    <property type="entry name" value="TRIMETHYLAMINE-N-OXIDE REDUCTASE"/>
    <property type="match status" value="1"/>
</dbReference>
<dbReference type="InterPro" id="IPR009010">
    <property type="entry name" value="Asp_de-COase-like_dom_sf"/>
</dbReference>
<dbReference type="EMBL" id="FXAK01000007">
    <property type="protein sequence ID" value="SMF71512.1"/>
    <property type="molecule type" value="Genomic_DNA"/>
</dbReference>
<evidence type="ECO:0000256" key="3">
    <source>
        <dbReference type="ARBA" id="ARBA00023004"/>
    </source>
</evidence>
<dbReference type="GO" id="GO:0046872">
    <property type="term" value="F:metal ion binding"/>
    <property type="evidence" value="ECO:0007669"/>
    <property type="project" value="UniProtKB-KW"/>
</dbReference>
<dbReference type="AlphaFoldDB" id="A0A1X7GLQ4"/>
<dbReference type="Gene3D" id="2.20.25.90">
    <property type="entry name" value="ADC-like domains"/>
    <property type="match status" value="1"/>
</dbReference>
<evidence type="ECO:0000256" key="4">
    <source>
        <dbReference type="ARBA" id="ARBA00023014"/>
    </source>
</evidence>
<dbReference type="RefSeq" id="WP_085088735.1">
    <property type="nucleotide sequence ID" value="NZ_FXAK01000007.1"/>
</dbReference>
<dbReference type="Pfam" id="PF04879">
    <property type="entry name" value="Molybdop_Fe4S4"/>
    <property type="match status" value="1"/>
</dbReference>
<evidence type="ECO:0000313" key="7">
    <source>
        <dbReference type="Proteomes" id="UP000192936"/>
    </source>
</evidence>
<dbReference type="SUPFAM" id="SSF53706">
    <property type="entry name" value="Formate dehydrogenase/DMSO reductase, domains 1-3"/>
    <property type="match status" value="1"/>
</dbReference>
<dbReference type="PROSITE" id="PS51669">
    <property type="entry name" value="4FE4S_MOW_BIS_MGD"/>
    <property type="match status" value="1"/>
</dbReference>
<organism evidence="6 7">
    <name type="scientific">Azospirillum oryzae</name>
    <dbReference type="NCBI Taxonomy" id="286727"/>
    <lineage>
        <taxon>Bacteria</taxon>
        <taxon>Pseudomonadati</taxon>
        <taxon>Pseudomonadota</taxon>
        <taxon>Alphaproteobacteria</taxon>
        <taxon>Rhodospirillales</taxon>
        <taxon>Azospirillaceae</taxon>
        <taxon>Azospirillum</taxon>
    </lineage>
</organism>
<dbReference type="GO" id="GO:0043546">
    <property type="term" value="F:molybdopterin cofactor binding"/>
    <property type="evidence" value="ECO:0007669"/>
    <property type="project" value="InterPro"/>
</dbReference>
<name>A0A1X7GLQ4_9PROT</name>
<keyword evidence="2" id="KW-0479">Metal-binding</keyword>
<evidence type="ECO:0000259" key="5">
    <source>
        <dbReference type="PROSITE" id="PS51669"/>
    </source>
</evidence>
<reference evidence="6 7" key="1">
    <citation type="submission" date="2017-04" db="EMBL/GenBank/DDBJ databases">
        <authorList>
            <person name="Afonso C.L."/>
            <person name="Miller P.J."/>
            <person name="Scott M.A."/>
            <person name="Spackman E."/>
            <person name="Goraichik I."/>
            <person name="Dimitrov K.M."/>
            <person name="Suarez D.L."/>
            <person name="Swayne D.E."/>
        </authorList>
    </citation>
    <scope>NUCLEOTIDE SEQUENCE [LARGE SCALE GENOMIC DNA]</scope>
    <source>
        <strain evidence="6 7">A2P</strain>
    </source>
</reference>
<evidence type="ECO:0000313" key="6">
    <source>
        <dbReference type="EMBL" id="SMF71512.1"/>
    </source>
</evidence>
<dbReference type="InterPro" id="IPR006656">
    <property type="entry name" value="Mopterin_OxRdtase"/>
</dbReference>
<dbReference type="CDD" id="cd02766">
    <property type="entry name" value="MopB_3"/>
    <property type="match status" value="1"/>
</dbReference>
<dbReference type="Gene3D" id="3.40.228.10">
    <property type="entry name" value="Dimethylsulfoxide Reductase, domain 2"/>
    <property type="match status" value="1"/>
</dbReference>
<feature type="domain" description="4Fe-4S Mo/W bis-MGD-type" evidence="5">
    <location>
        <begin position="3"/>
        <end position="67"/>
    </location>
</feature>
<dbReference type="OrthoDB" id="9759518at2"/>
<accession>A0A1X7GLQ4</accession>
<proteinExistence type="inferred from homology"/>
<dbReference type="Gene3D" id="2.40.40.20">
    <property type="match status" value="1"/>
</dbReference>
<gene>
    <name evidence="6" type="ORF">SAMN02982917_4009</name>
</gene>
<dbReference type="InterPro" id="IPR006657">
    <property type="entry name" value="MoPterin_dinucl-bd_dom"/>
</dbReference>
<dbReference type="Gene3D" id="3.40.50.740">
    <property type="match status" value="1"/>
</dbReference>
<dbReference type="InterPro" id="IPR006963">
    <property type="entry name" value="Mopterin_OxRdtase_4Fe-4S_dom"/>
</dbReference>
<dbReference type="Gene3D" id="3.30.2070.10">
    <property type="entry name" value="Formate dehydrogenase/DMSO reductase"/>
    <property type="match status" value="1"/>
</dbReference>
<dbReference type="InterPro" id="IPR037920">
    <property type="entry name" value="YoaE_C"/>
</dbReference>
<dbReference type="SUPFAM" id="SSF50692">
    <property type="entry name" value="ADC-like"/>
    <property type="match status" value="1"/>
</dbReference>
<evidence type="ECO:0000256" key="1">
    <source>
        <dbReference type="ARBA" id="ARBA00010312"/>
    </source>
</evidence>
<dbReference type="STRING" id="286727.SAMN02982917_4009"/>
<sequence>MPAQFLPTACPHDCPSTCALEVERLAPDRIGAPERIGKVRGAAENSYTAGVICAKVSRYAERVHSPDRLKTPLLRTGPKGSGQWKEIGWDEALDRIADSFLTAERTHGPEAVWPYFYAGTMGLVQRGAIQRLRHAKGYSRQTSTVCDTPANMGWLAGYGDIRGADPREMAESDLIVNWGGNPVATQVNVMTHVSRARKGRGAKLVTIDPYRTGTAEVSDLHLMLRPGTDGALACAVMHVLFRDGYADRAYLARLAAGTDRLEAHLATRTPEWAAGITGLTVAEIEEFARLYGTTKRSYLRIGYGLSRAHNGAAQVHAVSCLPVVTGAWQHKGGGALYCSSGIYKLDKTLSEGLDRLDTSVRSFDQSRIGAVLTGDPRDLTSGPPVTAMLIQNTNPAAICPDSTRVRQGFLREDLFVAVHEQFMTDTAKLADLVIPATTFLEHDDIYRGGGQMHILIGRKVIEPQFEARENHWVISEVARRVGAEHPGFGMTALEIIDAMLKASNLGDAATLTENRWIDAQPEFETSHFLNGFAHPDDKFRFAPDWAALGPYGGMPELPDHMPPGRDADAEHPFRLVTAPARQFLNTSFTETLTAQKREGRPTALIHPDDATGLGLADGDAVRLGNPQGSVVVHAKPFAGVPRGVVIVEGIWPNSAFVEGMGINSLTSPEPVPPAGGAAFHDTAVWMRAA</sequence>
<comment type="similarity">
    <text evidence="1">Belongs to the prokaryotic molybdopterin-containing oxidoreductase family.</text>
</comment>
<dbReference type="PANTHER" id="PTHR43742:SF6">
    <property type="entry name" value="OXIDOREDUCTASE YYAE-RELATED"/>
    <property type="match status" value="1"/>
</dbReference>
<dbReference type="Pfam" id="PF00384">
    <property type="entry name" value="Molybdopterin"/>
    <property type="match status" value="1"/>
</dbReference>
<dbReference type="GO" id="GO:0051536">
    <property type="term" value="F:iron-sulfur cluster binding"/>
    <property type="evidence" value="ECO:0007669"/>
    <property type="project" value="UniProtKB-KW"/>
</dbReference>
<keyword evidence="3" id="KW-0408">Iron</keyword>
<dbReference type="CDD" id="cd02786">
    <property type="entry name" value="MopB_CT_3"/>
    <property type="match status" value="1"/>
</dbReference>
<dbReference type="GO" id="GO:0016491">
    <property type="term" value="F:oxidoreductase activity"/>
    <property type="evidence" value="ECO:0007669"/>
    <property type="project" value="InterPro"/>
</dbReference>
<dbReference type="Pfam" id="PF01568">
    <property type="entry name" value="Molydop_binding"/>
    <property type="match status" value="1"/>
</dbReference>
<protein>
    <submittedName>
        <fullName evidence="6">Anaerobic selenocysteine-containing dehydrogenase</fullName>
    </submittedName>
</protein>
<keyword evidence="4" id="KW-0411">Iron-sulfur</keyword>
<dbReference type="SMART" id="SM00926">
    <property type="entry name" value="Molybdop_Fe4S4"/>
    <property type="match status" value="1"/>
</dbReference>
<evidence type="ECO:0000256" key="2">
    <source>
        <dbReference type="ARBA" id="ARBA00022723"/>
    </source>
</evidence>